<organism evidence="2 3">
    <name type="scientific">Haloechinothrix aidingensis</name>
    <dbReference type="NCBI Taxonomy" id="2752311"/>
    <lineage>
        <taxon>Bacteria</taxon>
        <taxon>Bacillati</taxon>
        <taxon>Actinomycetota</taxon>
        <taxon>Actinomycetes</taxon>
        <taxon>Pseudonocardiales</taxon>
        <taxon>Pseudonocardiaceae</taxon>
        <taxon>Haloechinothrix</taxon>
    </lineage>
</organism>
<name>A0A837ZY46_9PSEU</name>
<comment type="caution">
    <text evidence="2">The sequence shown here is derived from an EMBL/GenBank/DDBJ whole genome shotgun (WGS) entry which is preliminary data.</text>
</comment>
<gene>
    <name evidence="2" type="ORF">H0B56_06015</name>
</gene>
<reference evidence="2 3" key="1">
    <citation type="submission" date="2020-07" db="EMBL/GenBank/DDBJ databases">
        <title>Genome of Haloechinothrix sp.</title>
        <authorList>
            <person name="Tang S.-K."/>
            <person name="Yang L."/>
            <person name="Zhu W.-Y."/>
        </authorList>
    </citation>
    <scope>NUCLEOTIDE SEQUENCE [LARGE SCALE GENOMIC DNA]</scope>
    <source>
        <strain evidence="2 3">YIM 98757</strain>
    </source>
</reference>
<evidence type="ECO:0000313" key="3">
    <source>
        <dbReference type="Proteomes" id="UP000582974"/>
    </source>
</evidence>
<evidence type="ECO:0000313" key="2">
    <source>
        <dbReference type="EMBL" id="MBA0125094.1"/>
    </source>
</evidence>
<keyword evidence="3" id="KW-1185">Reference proteome</keyword>
<sequence>MTRGQQPGTSLLGWLAAAVRCYGPRVVHAVREFAYGIDTWSAVTHGIAPAARGREHDSSASGEGADLTG</sequence>
<accession>A0A837ZY46</accession>
<feature type="region of interest" description="Disordered" evidence="1">
    <location>
        <begin position="49"/>
        <end position="69"/>
    </location>
</feature>
<dbReference type="RefSeq" id="WP_180891939.1">
    <property type="nucleotide sequence ID" value="NZ_JACCKD010000002.1"/>
</dbReference>
<evidence type="ECO:0000256" key="1">
    <source>
        <dbReference type="SAM" id="MobiDB-lite"/>
    </source>
</evidence>
<proteinExistence type="predicted"/>
<dbReference type="Proteomes" id="UP000582974">
    <property type="component" value="Unassembled WGS sequence"/>
</dbReference>
<protein>
    <submittedName>
        <fullName evidence="2">Uncharacterized protein</fullName>
    </submittedName>
</protein>
<dbReference type="AlphaFoldDB" id="A0A837ZY46"/>
<dbReference type="EMBL" id="JACCKD010000002">
    <property type="protein sequence ID" value="MBA0125094.1"/>
    <property type="molecule type" value="Genomic_DNA"/>
</dbReference>